<dbReference type="Gene3D" id="1.20.5.510">
    <property type="entry name" value="Single helix bin"/>
    <property type="match status" value="1"/>
</dbReference>
<evidence type="ECO:0000313" key="8">
    <source>
        <dbReference type="EMBL" id="VEP15059.1"/>
    </source>
</evidence>
<keyword evidence="6 7" id="KW-0472">Membrane</keyword>
<keyword evidence="3 7" id="KW-0812">Transmembrane</keyword>
<name>A0A563VUJ7_9CYAN</name>
<evidence type="ECO:0000256" key="7">
    <source>
        <dbReference type="SAM" id="Phobius"/>
    </source>
</evidence>
<dbReference type="EMBL" id="CAACVJ010000228">
    <property type="protein sequence ID" value="VEP15059.1"/>
    <property type="molecule type" value="Genomic_DNA"/>
</dbReference>
<evidence type="ECO:0000256" key="3">
    <source>
        <dbReference type="ARBA" id="ARBA00022692"/>
    </source>
</evidence>
<proteinExistence type="inferred from homology"/>
<evidence type="ECO:0000256" key="5">
    <source>
        <dbReference type="ARBA" id="ARBA00023078"/>
    </source>
</evidence>
<sequence>MQYFIKYLTSAPILATLTVVFLAVTFIELNHFFPGLQYGTYFHALP</sequence>
<dbReference type="GO" id="GO:0009522">
    <property type="term" value="C:photosystem I"/>
    <property type="evidence" value="ECO:0007669"/>
    <property type="project" value="InterPro"/>
</dbReference>
<feature type="transmembrane region" description="Helical" evidence="7">
    <location>
        <begin position="7"/>
        <end position="27"/>
    </location>
</feature>
<organism evidence="8 9">
    <name type="scientific">Hyella patelloides LEGE 07179</name>
    <dbReference type="NCBI Taxonomy" id="945734"/>
    <lineage>
        <taxon>Bacteria</taxon>
        <taxon>Bacillati</taxon>
        <taxon>Cyanobacteriota</taxon>
        <taxon>Cyanophyceae</taxon>
        <taxon>Pleurocapsales</taxon>
        <taxon>Hyellaceae</taxon>
        <taxon>Hyella</taxon>
    </lineage>
</organism>
<dbReference type="Proteomes" id="UP000320055">
    <property type="component" value="Unassembled WGS sequence"/>
</dbReference>
<evidence type="ECO:0000256" key="4">
    <source>
        <dbReference type="ARBA" id="ARBA00022989"/>
    </source>
</evidence>
<gene>
    <name evidence="8" type="primary">psaJ</name>
    <name evidence="8" type="ORF">H1P_3030002</name>
</gene>
<dbReference type="AlphaFoldDB" id="A0A563VUJ7"/>
<evidence type="ECO:0000256" key="1">
    <source>
        <dbReference type="ARBA" id="ARBA00004376"/>
    </source>
</evidence>
<keyword evidence="9" id="KW-1185">Reference proteome</keyword>
<dbReference type="GO" id="GO:0015979">
    <property type="term" value="P:photosynthesis"/>
    <property type="evidence" value="ECO:0007669"/>
    <property type="project" value="InterPro"/>
</dbReference>
<accession>A0A563VUJ7</accession>
<evidence type="ECO:0000313" key="9">
    <source>
        <dbReference type="Proteomes" id="UP000320055"/>
    </source>
</evidence>
<dbReference type="InterPro" id="IPR036062">
    <property type="entry name" value="PSI_PsaJ_sf"/>
</dbReference>
<dbReference type="RefSeq" id="WP_144873830.1">
    <property type="nucleotide sequence ID" value="NZ_LR214044.1"/>
</dbReference>
<comment type="similarity">
    <text evidence="2">Belongs to the PsaJ family.</text>
</comment>
<dbReference type="OrthoDB" id="516829at2"/>
<evidence type="ECO:0000256" key="6">
    <source>
        <dbReference type="ARBA" id="ARBA00023136"/>
    </source>
</evidence>
<dbReference type="Pfam" id="PF01701">
    <property type="entry name" value="PSI_PsaJ"/>
    <property type="match status" value="1"/>
</dbReference>
<protein>
    <submittedName>
        <fullName evidence="8">Photosystem I reaction center subunit IX</fullName>
    </submittedName>
</protein>
<reference evidence="8 9" key="1">
    <citation type="submission" date="2019-01" db="EMBL/GenBank/DDBJ databases">
        <authorList>
            <person name="Brito A."/>
        </authorList>
    </citation>
    <scope>NUCLEOTIDE SEQUENCE [LARGE SCALE GENOMIC DNA]</scope>
    <source>
        <strain evidence="8">1</strain>
    </source>
</reference>
<dbReference type="GO" id="GO:0031676">
    <property type="term" value="C:plasma membrane-derived thylakoid membrane"/>
    <property type="evidence" value="ECO:0007669"/>
    <property type="project" value="UniProtKB-SubCell"/>
</dbReference>
<evidence type="ECO:0000256" key="2">
    <source>
        <dbReference type="ARBA" id="ARBA00006318"/>
    </source>
</evidence>
<keyword evidence="5" id="KW-0793">Thylakoid</keyword>
<dbReference type="InterPro" id="IPR002615">
    <property type="entry name" value="PSI_PsaJ"/>
</dbReference>
<comment type="subcellular location">
    <subcellularLocation>
        <location evidence="1">Cellular thylakoid membrane</location>
        <topology evidence="1">Single-pass membrane protein</topology>
    </subcellularLocation>
</comment>
<keyword evidence="4 7" id="KW-1133">Transmembrane helix</keyword>
<dbReference type="SUPFAM" id="SSF81544">
    <property type="entry name" value="Subunit IX of photosystem I reaction centre, PsaJ"/>
    <property type="match status" value="1"/>
</dbReference>